<organism evidence="1 2">
    <name type="scientific">Leptotrichia trevisanii</name>
    <dbReference type="NCBI Taxonomy" id="109328"/>
    <lineage>
        <taxon>Bacteria</taxon>
        <taxon>Fusobacteriati</taxon>
        <taxon>Fusobacteriota</taxon>
        <taxon>Fusobacteriia</taxon>
        <taxon>Fusobacteriales</taxon>
        <taxon>Leptotrichiaceae</taxon>
        <taxon>Leptotrichia</taxon>
    </lineage>
</organism>
<reference evidence="1 2" key="1">
    <citation type="submission" date="2019-07" db="EMBL/GenBank/DDBJ databases">
        <title>Complete Genome Sequence of Leptotrichia trevisanii Strain JMUB3935.</title>
        <authorList>
            <person name="Watanabe S."/>
            <person name="Cui L."/>
        </authorList>
    </citation>
    <scope>NUCLEOTIDE SEQUENCE [LARGE SCALE GENOMIC DNA]</scope>
    <source>
        <strain evidence="1 2">JMUB3935</strain>
    </source>
</reference>
<gene>
    <name evidence="1" type="ORF">JMUB3935_2271</name>
</gene>
<sequence>MGGTTYIPTIIYTDQHDIELVKSMYEKVTKDNDEADKKDREEKDKGKMLYKEIMKKWEEKE</sequence>
<dbReference type="RefSeq" id="WP_146997431.1">
    <property type="nucleotide sequence ID" value="NZ_AP019840.1"/>
</dbReference>
<name>A0A510KNP6_9FUSO</name>
<accession>A0A510KNP6</accession>
<dbReference type="EMBL" id="AP019840">
    <property type="protein sequence ID" value="BBM53284.1"/>
    <property type="molecule type" value="Genomic_DNA"/>
</dbReference>
<protein>
    <submittedName>
        <fullName evidence="1">Uncharacterized protein</fullName>
    </submittedName>
</protein>
<evidence type="ECO:0000313" key="2">
    <source>
        <dbReference type="Proteomes" id="UP000321378"/>
    </source>
</evidence>
<dbReference type="AlphaFoldDB" id="A0A510KNP6"/>
<proteinExistence type="predicted"/>
<evidence type="ECO:0000313" key="1">
    <source>
        <dbReference type="EMBL" id="BBM53284.1"/>
    </source>
</evidence>
<dbReference type="Proteomes" id="UP000321378">
    <property type="component" value="Chromosome"/>
</dbReference>